<keyword evidence="6" id="KW-0132">Cell division</keyword>
<protein>
    <recommendedName>
        <fullName evidence="16">Centromere/kinetochore protein zw10 homolog</fullName>
    </recommendedName>
</protein>
<dbReference type="Gene3D" id="1.10.357.150">
    <property type="match status" value="1"/>
</dbReference>
<comment type="subcellular location">
    <subcellularLocation>
        <location evidence="2">Chromosome</location>
        <location evidence="2">Centromere</location>
        <location evidence="2">Kinetochore</location>
    </subcellularLocation>
    <subcellularLocation>
        <location evidence="1">Cytoplasm</location>
    </subcellularLocation>
</comment>
<dbReference type="AlphaFoldDB" id="A0A3P5ZX00"/>
<feature type="domain" description="Centromere/kinetochore protein zw10 middle" evidence="12">
    <location>
        <begin position="177"/>
        <end position="413"/>
    </location>
</feature>
<feature type="domain" description="Centromere/kinetochore protein zw10 N-terminal" evidence="11">
    <location>
        <begin position="41"/>
        <end position="133"/>
    </location>
</feature>
<dbReference type="InterPro" id="IPR046362">
    <property type="entry name" value="Zw10/DSL1_C_sf"/>
</dbReference>
<keyword evidence="7" id="KW-0498">Mitosis</keyword>
<dbReference type="InterPro" id="IPR055148">
    <property type="entry name" value="ZW10_C_2"/>
</dbReference>
<evidence type="ECO:0000256" key="9">
    <source>
        <dbReference type="ARBA" id="ARBA00023306"/>
    </source>
</evidence>
<keyword evidence="10" id="KW-0137">Centromere</keyword>
<evidence type="ECO:0000256" key="4">
    <source>
        <dbReference type="ARBA" id="ARBA00022454"/>
    </source>
</evidence>
<evidence type="ECO:0000256" key="7">
    <source>
        <dbReference type="ARBA" id="ARBA00022776"/>
    </source>
</evidence>
<dbReference type="GO" id="GO:0000776">
    <property type="term" value="C:kinetochore"/>
    <property type="evidence" value="ECO:0007669"/>
    <property type="project" value="UniProtKB-KW"/>
</dbReference>
<sequence>MPEIDALFESINVRDLLAGHDLNDPTTPLSAPDLRLLINRLQSHSLRIKSKVQSYLVAHHSEFSDLFSTCQDAVSRTRLISDDVSDVVELVSDRPVDVEIRKVVDEITEKTKEVRLKRESLELVSAIVGICEAVEETKVALRGGRFRFAAERVRELKGVLRVGEEEEGGEPVAYALLRKEWSDCFDEIQEVLARFMESAVRFELESCKLRISYQLSVGETTGIALTTVLEAMEVIGMLDYGLAKAADSIFKHVITPAVTHASTFNAVEDSCKTSGDITEATLQLDQSSDHKTEDVDGEAIYSGILKVVKFICSSLCFGNVTWIHSFGRLTWPRISELIISKFLSKVVPEDASKLADFQKVIERTSQFETALKELNFVSPSDAEGRLSKYAENVEVHFASRKKIEILAKARSLMLQCNFTIPKGLAMRNASFKSGGAESLDEDSSKHIVRLLFSSEVCMVSEAASQLMHLVHKTLEDVCVSSARVATECYHAARDSILLYEAVVPVKLEKQLNGINQAAALLHNDCLYLFEEILGLAFEYRASFPSSIKEHAVFADVAPRFKLMAEEVLQRQIQLVVSSLQEAIDSADGFQDTHQMKQFESAKFSIEQVVFSLEKVHMIWEPVLRPKTYKQSMCLVLESVFRRITRDILLLDDMAADETFQLQRLIHLMFENLSSLLGSLKSADETSRPLDDLIPSLRKSRKLAGMSLLTLFTSPLNFNTKLWYMLKLLDMPLKSITSAWESGELLSCNFTRTEVQDFIKAIFADSPLRKECLWRIEDVVN</sequence>
<evidence type="ECO:0000256" key="3">
    <source>
        <dbReference type="ARBA" id="ARBA00006245"/>
    </source>
</evidence>
<keyword evidence="9" id="KW-0131">Cell cycle</keyword>
<feature type="domain" description="Centromere/kinetochore protein zw10 C-terminal" evidence="13">
    <location>
        <begin position="452"/>
        <end position="581"/>
    </location>
</feature>
<dbReference type="GO" id="GO:0005737">
    <property type="term" value="C:cytoplasm"/>
    <property type="evidence" value="ECO:0007669"/>
    <property type="project" value="UniProtKB-SubCell"/>
</dbReference>
<dbReference type="GO" id="GO:0000278">
    <property type="term" value="P:mitotic cell cycle"/>
    <property type="evidence" value="ECO:0007669"/>
    <property type="project" value="InterPro"/>
</dbReference>
<evidence type="ECO:0000259" key="14">
    <source>
        <dbReference type="Pfam" id="PF22766"/>
    </source>
</evidence>
<feature type="domain" description="ZW10 C-terminal helical" evidence="14">
    <location>
        <begin position="723"/>
        <end position="775"/>
    </location>
</feature>
<evidence type="ECO:0000256" key="8">
    <source>
        <dbReference type="ARBA" id="ARBA00022838"/>
    </source>
</evidence>
<evidence type="ECO:0000259" key="11">
    <source>
        <dbReference type="Pfam" id="PF06248"/>
    </source>
</evidence>
<reference evidence="15" key="1">
    <citation type="submission" date="2018-11" db="EMBL/GenBank/DDBJ databases">
        <authorList>
            <consortium name="Genoscope - CEA"/>
            <person name="William W."/>
        </authorList>
    </citation>
    <scope>NUCLEOTIDE SEQUENCE</scope>
</reference>
<accession>A0A3P5ZX00</accession>
<dbReference type="PANTHER" id="PTHR12205">
    <property type="entry name" value="CENTROMERE/KINETOCHORE PROTEIN ZW10"/>
    <property type="match status" value="1"/>
</dbReference>
<organism evidence="15">
    <name type="scientific">Brassica campestris</name>
    <name type="common">Field mustard</name>
    <dbReference type="NCBI Taxonomy" id="3711"/>
    <lineage>
        <taxon>Eukaryota</taxon>
        <taxon>Viridiplantae</taxon>
        <taxon>Streptophyta</taxon>
        <taxon>Embryophyta</taxon>
        <taxon>Tracheophyta</taxon>
        <taxon>Spermatophyta</taxon>
        <taxon>Magnoliopsida</taxon>
        <taxon>eudicotyledons</taxon>
        <taxon>Gunneridae</taxon>
        <taxon>Pentapetalae</taxon>
        <taxon>rosids</taxon>
        <taxon>malvids</taxon>
        <taxon>Brassicales</taxon>
        <taxon>Brassicaceae</taxon>
        <taxon>Brassiceae</taxon>
        <taxon>Brassica</taxon>
    </lineage>
</organism>
<evidence type="ECO:0000259" key="12">
    <source>
        <dbReference type="Pfam" id="PF20665"/>
    </source>
</evidence>
<evidence type="ECO:0000256" key="2">
    <source>
        <dbReference type="ARBA" id="ARBA00004629"/>
    </source>
</evidence>
<keyword evidence="5" id="KW-0963">Cytoplasm</keyword>
<dbReference type="Pfam" id="PF20665">
    <property type="entry name" value="Zw10_middle"/>
    <property type="match status" value="1"/>
</dbReference>
<dbReference type="Pfam" id="PF22766">
    <property type="entry name" value="ZW10_C2"/>
    <property type="match status" value="2"/>
</dbReference>
<evidence type="ECO:0000313" key="15">
    <source>
        <dbReference type="EMBL" id="VDC79894.1"/>
    </source>
</evidence>
<dbReference type="Pfam" id="PF06248">
    <property type="entry name" value="Zw10_N"/>
    <property type="match status" value="1"/>
</dbReference>
<dbReference type="InterPro" id="IPR048343">
    <property type="entry name" value="ZW10_C"/>
</dbReference>
<keyword evidence="8" id="KW-0995">Kinetochore</keyword>
<evidence type="ECO:0008006" key="16">
    <source>
        <dbReference type="Google" id="ProtNLM"/>
    </source>
</evidence>
<dbReference type="GO" id="GO:0051301">
    <property type="term" value="P:cell division"/>
    <property type="evidence" value="ECO:0007669"/>
    <property type="project" value="UniProtKB-KW"/>
</dbReference>
<gene>
    <name evidence="15" type="ORF">BRAA03T11112Z</name>
</gene>
<evidence type="ECO:0000256" key="5">
    <source>
        <dbReference type="ARBA" id="ARBA00022490"/>
    </source>
</evidence>
<dbReference type="EMBL" id="LR031572">
    <property type="protein sequence ID" value="VDC79894.1"/>
    <property type="molecule type" value="Genomic_DNA"/>
</dbReference>
<evidence type="ECO:0000256" key="1">
    <source>
        <dbReference type="ARBA" id="ARBA00004496"/>
    </source>
</evidence>
<proteinExistence type="inferred from homology"/>
<evidence type="ECO:0000256" key="6">
    <source>
        <dbReference type="ARBA" id="ARBA00022618"/>
    </source>
</evidence>
<dbReference type="InterPro" id="IPR009361">
    <property type="entry name" value="Zw10_N"/>
</dbReference>
<dbReference type="GO" id="GO:0005634">
    <property type="term" value="C:nucleus"/>
    <property type="evidence" value="ECO:0007669"/>
    <property type="project" value="InterPro"/>
</dbReference>
<dbReference type="PANTHER" id="PTHR12205:SF0">
    <property type="entry name" value="CENTROMERE_KINETOCHORE PROTEIN ZW10 HOMOLOG"/>
    <property type="match status" value="1"/>
</dbReference>
<dbReference type="InterPro" id="IPR048344">
    <property type="entry name" value="Zw10_middle"/>
</dbReference>
<feature type="domain" description="ZW10 C-terminal helical" evidence="14">
    <location>
        <begin position="604"/>
        <end position="705"/>
    </location>
</feature>
<dbReference type="Pfam" id="PF20666">
    <property type="entry name" value="ZW10_C"/>
    <property type="match status" value="1"/>
</dbReference>
<keyword evidence="4" id="KW-0158">Chromosome</keyword>
<evidence type="ECO:0000259" key="13">
    <source>
        <dbReference type="Pfam" id="PF20666"/>
    </source>
</evidence>
<evidence type="ECO:0000256" key="10">
    <source>
        <dbReference type="ARBA" id="ARBA00023328"/>
    </source>
</evidence>
<name>A0A3P5ZX00_BRACM</name>
<comment type="similarity">
    <text evidence="3">Belongs to the ZW10 family.</text>
</comment>